<gene>
    <name evidence="1" type="ORF">LC087_14695</name>
</gene>
<reference evidence="1 2" key="1">
    <citation type="submission" date="2023-06" db="EMBL/GenBank/DDBJ databases">
        <title>Five Gram-positive bacteria isolated from mangrove sediments in Shenzhen, Guangdong, China.</title>
        <authorList>
            <person name="Yu S."/>
            <person name="Zheng W."/>
            <person name="Huang Y."/>
        </authorList>
    </citation>
    <scope>NUCLEOTIDE SEQUENCE [LARGE SCALE GENOMIC DNA]</scope>
    <source>
        <strain evidence="1 2">SaN35-3</strain>
    </source>
</reference>
<evidence type="ECO:0000313" key="2">
    <source>
        <dbReference type="Proteomes" id="UP001197974"/>
    </source>
</evidence>
<dbReference type="EMBL" id="CP129013">
    <property type="protein sequence ID" value="WLR42025.1"/>
    <property type="molecule type" value="Genomic_DNA"/>
</dbReference>
<proteinExistence type="predicted"/>
<keyword evidence="2" id="KW-1185">Reference proteome</keyword>
<dbReference type="RefSeq" id="WP_226541816.1">
    <property type="nucleotide sequence ID" value="NZ_CP129013.1"/>
</dbReference>
<evidence type="ECO:0000313" key="1">
    <source>
        <dbReference type="EMBL" id="WLR42025.1"/>
    </source>
</evidence>
<sequence>MIGVILSQVECEEIASLLERETSRLSFEVEKEQNKPILRRLKYEKMIFIENIKKKVGLY</sequence>
<dbReference type="Proteomes" id="UP001197974">
    <property type="component" value="Chromosome"/>
</dbReference>
<organism evidence="1 2">
    <name type="scientific">Bacillus carboniphilus</name>
    <dbReference type="NCBI Taxonomy" id="86663"/>
    <lineage>
        <taxon>Bacteria</taxon>
        <taxon>Bacillati</taxon>
        <taxon>Bacillota</taxon>
        <taxon>Bacilli</taxon>
        <taxon>Bacillales</taxon>
        <taxon>Bacillaceae</taxon>
        <taxon>Bacillus</taxon>
    </lineage>
</organism>
<name>A0ABY9JRJ8_9BACI</name>
<accession>A0ABY9JRJ8</accession>
<protein>
    <submittedName>
        <fullName evidence="1">Uncharacterized protein</fullName>
    </submittedName>
</protein>